<dbReference type="Proteomes" id="UP000199300">
    <property type="component" value="Unassembled WGS sequence"/>
</dbReference>
<sequence>MKIPIQKILQKDEFSFQDQVDVSELEALNNDIRQVGHVSVNGKASIQNQTITCQLLISGTMILPCARTLVDVSYPFEIATVEMFSIDPFYEEEDESEIHPVSGEVLDLEPYIKENVLLEVPFRVFANAEEIEEKALSAGNGWTVVNEEDQVDKIDPRFEKLQSLLNDDKNENQ</sequence>
<dbReference type="STRING" id="872970.SAMN04488134_101533"/>
<name>A0A1H8I7G4_9BACI</name>
<dbReference type="InterPro" id="IPR003772">
    <property type="entry name" value="YceD"/>
</dbReference>
<accession>A0A1H8I7G4</accession>
<keyword evidence="2" id="KW-1185">Reference proteome</keyword>
<gene>
    <name evidence="1" type="ORF">SAMN04488134_101533</name>
</gene>
<dbReference type="Pfam" id="PF02620">
    <property type="entry name" value="YceD"/>
    <property type="match status" value="1"/>
</dbReference>
<evidence type="ECO:0000313" key="2">
    <source>
        <dbReference type="Proteomes" id="UP000199300"/>
    </source>
</evidence>
<dbReference type="OrthoDB" id="9790372at2"/>
<evidence type="ECO:0008006" key="3">
    <source>
        <dbReference type="Google" id="ProtNLM"/>
    </source>
</evidence>
<evidence type="ECO:0000313" key="1">
    <source>
        <dbReference type="EMBL" id="SEN63956.1"/>
    </source>
</evidence>
<organism evidence="1 2">
    <name type="scientific">Amphibacillus marinus</name>
    <dbReference type="NCBI Taxonomy" id="872970"/>
    <lineage>
        <taxon>Bacteria</taxon>
        <taxon>Bacillati</taxon>
        <taxon>Bacillota</taxon>
        <taxon>Bacilli</taxon>
        <taxon>Bacillales</taxon>
        <taxon>Bacillaceae</taxon>
        <taxon>Amphibacillus</taxon>
    </lineage>
</organism>
<dbReference type="AlphaFoldDB" id="A0A1H8I7G4"/>
<dbReference type="EMBL" id="FODJ01000001">
    <property type="protein sequence ID" value="SEN63956.1"/>
    <property type="molecule type" value="Genomic_DNA"/>
</dbReference>
<dbReference type="RefSeq" id="WP_091494528.1">
    <property type="nucleotide sequence ID" value="NZ_FODJ01000001.1"/>
</dbReference>
<proteinExistence type="predicted"/>
<reference evidence="1 2" key="1">
    <citation type="submission" date="2016-10" db="EMBL/GenBank/DDBJ databases">
        <authorList>
            <person name="de Groot N.N."/>
        </authorList>
    </citation>
    <scope>NUCLEOTIDE SEQUENCE [LARGE SCALE GENOMIC DNA]</scope>
    <source>
        <strain evidence="1 2">CGMCC 1.10434</strain>
    </source>
</reference>
<protein>
    <recommendedName>
        <fullName evidence="3">DUF177 domain-containing protein</fullName>
    </recommendedName>
</protein>